<reference evidence="1" key="1">
    <citation type="submission" date="2019-12" db="EMBL/GenBank/DDBJ databases">
        <title>High-Quality draft genome sequences of three cyanobacteria isolated from the limestone walls of the Old Cathedral of Coimbra.</title>
        <authorList>
            <person name="Tiago I."/>
            <person name="Soares F."/>
            <person name="Portugal A."/>
        </authorList>
    </citation>
    <scope>NUCLEOTIDE SEQUENCE</scope>
    <source>
        <strain evidence="1">A</strain>
    </source>
</reference>
<evidence type="ECO:0000313" key="1">
    <source>
        <dbReference type="EMBL" id="NDJ19496.1"/>
    </source>
</evidence>
<dbReference type="AlphaFoldDB" id="A0A8J7Z7S5"/>
<gene>
    <name evidence="1" type="ORF">GS601_19775</name>
</gene>
<keyword evidence="2" id="KW-1185">Reference proteome</keyword>
<protein>
    <submittedName>
        <fullName evidence="1">Uncharacterized protein</fullName>
    </submittedName>
</protein>
<dbReference type="Proteomes" id="UP000646053">
    <property type="component" value="Unassembled WGS sequence"/>
</dbReference>
<proteinExistence type="predicted"/>
<organism evidence="1 2">
    <name type="scientific">Myxacorys almedinensis A</name>
    <dbReference type="NCBI Taxonomy" id="2690445"/>
    <lineage>
        <taxon>Bacteria</taxon>
        <taxon>Bacillati</taxon>
        <taxon>Cyanobacteriota</taxon>
        <taxon>Cyanophyceae</taxon>
        <taxon>Leptolyngbyales</taxon>
        <taxon>Leptolyngbyaceae</taxon>
        <taxon>Myxacorys</taxon>
        <taxon>Myxacorys almedinensis</taxon>
    </lineage>
</organism>
<dbReference type="EMBL" id="WVIE01000031">
    <property type="protein sequence ID" value="NDJ19496.1"/>
    <property type="molecule type" value="Genomic_DNA"/>
</dbReference>
<name>A0A8J7Z7S5_9CYAN</name>
<sequence length="45" mass="5134">MASGVLRTRSLAYWKGDRICIKTAIAELDDPSQLESKWNFFLQSS</sequence>
<evidence type="ECO:0000313" key="2">
    <source>
        <dbReference type="Proteomes" id="UP000646053"/>
    </source>
</evidence>
<accession>A0A8J7Z7S5</accession>
<comment type="caution">
    <text evidence="1">The sequence shown here is derived from an EMBL/GenBank/DDBJ whole genome shotgun (WGS) entry which is preliminary data.</text>
</comment>